<dbReference type="InterPro" id="IPR050382">
    <property type="entry name" value="MFS_Na/Anion_cotransporter"/>
</dbReference>
<keyword evidence="2 5" id="KW-0812">Transmembrane</keyword>
<feature type="transmembrane region" description="Helical" evidence="5">
    <location>
        <begin position="381"/>
        <end position="402"/>
    </location>
</feature>
<evidence type="ECO:0000313" key="7">
    <source>
        <dbReference type="EMBL" id="KGX11373.1"/>
    </source>
</evidence>
<feature type="domain" description="Major facilitator superfamily (MFS) profile" evidence="6">
    <location>
        <begin position="19"/>
        <end position="407"/>
    </location>
</feature>
<dbReference type="GO" id="GO:0016020">
    <property type="term" value="C:membrane"/>
    <property type="evidence" value="ECO:0007669"/>
    <property type="project" value="UniProtKB-SubCell"/>
</dbReference>
<dbReference type="PANTHER" id="PTHR11662">
    <property type="entry name" value="SOLUTE CARRIER FAMILY 17"/>
    <property type="match status" value="1"/>
</dbReference>
<evidence type="ECO:0000256" key="2">
    <source>
        <dbReference type="ARBA" id="ARBA00022692"/>
    </source>
</evidence>
<dbReference type="AlphaFoldDB" id="A0AA40JG83"/>
<evidence type="ECO:0000256" key="4">
    <source>
        <dbReference type="ARBA" id="ARBA00023136"/>
    </source>
</evidence>
<proteinExistence type="predicted"/>
<gene>
    <name evidence="7" type="ORF">Y036_4277</name>
</gene>
<dbReference type="InterPro" id="IPR036259">
    <property type="entry name" value="MFS_trans_sf"/>
</dbReference>
<feature type="transmembrane region" description="Helical" evidence="5">
    <location>
        <begin position="177"/>
        <end position="194"/>
    </location>
</feature>
<dbReference type="PANTHER" id="PTHR11662:SF399">
    <property type="entry name" value="FI19708P1-RELATED"/>
    <property type="match status" value="1"/>
</dbReference>
<feature type="transmembrane region" description="Helical" evidence="5">
    <location>
        <begin position="54"/>
        <end position="72"/>
    </location>
</feature>
<comment type="subcellular location">
    <subcellularLocation>
        <location evidence="1">Membrane</location>
        <topology evidence="1">Multi-pass membrane protein</topology>
    </subcellularLocation>
</comment>
<keyword evidence="4 5" id="KW-0472">Membrane</keyword>
<feature type="transmembrane region" description="Helical" evidence="5">
    <location>
        <begin position="318"/>
        <end position="342"/>
    </location>
</feature>
<feature type="transmembrane region" description="Helical" evidence="5">
    <location>
        <begin position="84"/>
        <end position="104"/>
    </location>
</feature>
<dbReference type="InterPro" id="IPR011701">
    <property type="entry name" value="MFS"/>
</dbReference>
<reference evidence="7 8" key="1">
    <citation type="submission" date="2014-08" db="EMBL/GenBank/DDBJ databases">
        <authorList>
            <person name="Bunnell A."/>
            <person name="Chain P.S."/>
            <person name="Chertkov O."/>
            <person name="Currie B.J."/>
            <person name="Daligault H.E."/>
            <person name="Davenport K.W."/>
            <person name="Davis C."/>
            <person name="Gleasner C.D."/>
            <person name="Johnson S.L."/>
            <person name="Kaestli M."/>
            <person name="Koren S."/>
            <person name="Kunde Y.A."/>
            <person name="Mayo M."/>
            <person name="McMurry K.K."/>
            <person name="Price E.P."/>
            <person name="Reitenga K.G."/>
            <person name="Robison R."/>
            <person name="Rosovitz M.J."/>
            <person name="Sarovich D.S."/>
            <person name="Teshima H."/>
        </authorList>
    </citation>
    <scope>NUCLEOTIDE SEQUENCE [LARGE SCALE GENOMIC DNA]</scope>
    <source>
        <strain evidence="7 8">MSHR44</strain>
    </source>
</reference>
<accession>A0AA40JG83</accession>
<dbReference type="GO" id="GO:0022857">
    <property type="term" value="F:transmembrane transporter activity"/>
    <property type="evidence" value="ECO:0007669"/>
    <property type="project" value="InterPro"/>
</dbReference>
<evidence type="ECO:0000313" key="8">
    <source>
        <dbReference type="Proteomes" id="UP000030475"/>
    </source>
</evidence>
<comment type="caution">
    <text evidence="7">The sequence shown here is derived from an EMBL/GenBank/DDBJ whole genome shotgun (WGS) entry which is preliminary data.</text>
</comment>
<dbReference type="SUPFAM" id="SSF103473">
    <property type="entry name" value="MFS general substrate transporter"/>
    <property type="match status" value="1"/>
</dbReference>
<dbReference type="RefSeq" id="WP_038732668.1">
    <property type="nucleotide sequence ID" value="NZ_KN323089.1"/>
</dbReference>
<sequence>MNQISSGAPGAGEKRKYLVLGSLFVAWIMSYTDRVAFTVAIIPISREFGLTAPQAGYLLSAFYAGYAVMQLGGGSLSDRFGGRVVLIGCVLAWSLFTSLTGGAWSLSSLLVLRFMFGMGEGGFSPASSVTIADNFKREERGRAKAFLLSTDYLGSAIGSGVIALFIMTYGWHTSYQYLGVVGALVAALLFWCLPPQTKRDASVAHDARAPARPTLLSLMKLPAVLKIFSIWFFTRMLWIGVVSWMPSYLIKSRGISLGELGFATILPYCLAFIFANIVGYGLDKLLAGYEKVLMTTGTLLAALSLFLCINSQSLAMTVVYWAGCMLAFNLVYVSLFSIPIKYFQEAVAGRVTGIMNFGGQLSGTIAPTLIGYWIAADKNSYVPAFLFLSVCGVVAAAIAMTWKGAKPEGRTWSQKKCGHGKIPG</sequence>
<feature type="transmembrane region" description="Helical" evidence="5">
    <location>
        <begin position="292"/>
        <end position="312"/>
    </location>
</feature>
<dbReference type="Pfam" id="PF07690">
    <property type="entry name" value="MFS_1"/>
    <property type="match status" value="1"/>
</dbReference>
<feature type="transmembrane region" description="Helical" evidence="5">
    <location>
        <begin position="110"/>
        <end position="131"/>
    </location>
</feature>
<evidence type="ECO:0000256" key="3">
    <source>
        <dbReference type="ARBA" id="ARBA00022989"/>
    </source>
</evidence>
<feature type="transmembrane region" description="Helical" evidence="5">
    <location>
        <begin position="152"/>
        <end position="171"/>
    </location>
</feature>
<name>A0AA40JG83_BURPE</name>
<feature type="transmembrane region" description="Helical" evidence="5">
    <location>
        <begin position="354"/>
        <end position="375"/>
    </location>
</feature>
<dbReference type="PROSITE" id="PS50850">
    <property type="entry name" value="MFS"/>
    <property type="match status" value="1"/>
</dbReference>
<evidence type="ECO:0000256" key="1">
    <source>
        <dbReference type="ARBA" id="ARBA00004141"/>
    </source>
</evidence>
<protein>
    <submittedName>
        <fullName evidence="7">Sugar (And other) transporter family protein</fullName>
    </submittedName>
</protein>
<feature type="transmembrane region" description="Helical" evidence="5">
    <location>
        <begin position="260"/>
        <end position="280"/>
    </location>
</feature>
<keyword evidence="3 5" id="KW-1133">Transmembrane helix</keyword>
<dbReference type="EMBL" id="JQIM01000009">
    <property type="protein sequence ID" value="KGX11373.1"/>
    <property type="molecule type" value="Genomic_DNA"/>
</dbReference>
<evidence type="ECO:0000259" key="6">
    <source>
        <dbReference type="PROSITE" id="PS50850"/>
    </source>
</evidence>
<dbReference type="Gene3D" id="1.20.1250.20">
    <property type="entry name" value="MFS general substrate transporter like domains"/>
    <property type="match status" value="2"/>
</dbReference>
<dbReference type="InterPro" id="IPR020846">
    <property type="entry name" value="MFS_dom"/>
</dbReference>
<feature type="transmembrane region" description="Helical" evidence="5">
    <location>
        <begin position="215"/>
        <end position="240"/>
    </location>
</feature>
<evidence type="ECO:0000256" key="5">
    <source>
        <dbReference type="SAM" id="Phobius"/>
    </source>
</evidence>
<dbReference type="CDD" id="cd17319">
    <property type="entry name" value="MFS_ExuT_GudP_like"/>
    <property type="match status" value="1"/>
</dbReference>
<feature type="transmembrane region" description="Helical" evidence="5">
    <location>
        <begin position="17"/>
        <end position="42"/>
    </location>
</feature>
<dbReference type="Proteomes" id="UP000030475">
    <property type="component" value="Unassembled WGS sequence"/>
</dbReference>
<organism evidence="7 8">
    <name type="scientific">Burkholderia pseudomallei</name>
    <name type="common">Pseudomonas pseudomallei</name>
    <dbReference type="NCBI Taxonomy" id="28450"/>
    <lineage>
        <taxon>Bacteria</taxon>
        <taxon>Pseudomonadati</taxon>
        <taxon>Pseudomonadota</taxon>
        <taxon>Betaproteobacteria</taxon>
        <taxon>Burkholderiales</taxon>
        <taxon>Burkholderiaceae</taxon>
        <taxon>Burkholderia</taxon>
        <taxon>pseudomallei group</taxon>
    </lineage>
</organism>